<dbReference type="PANTHER" id="PTHR42693">
    <property type="entry name" value="ARYLSULFATASE FAMILY MEMBER"/>
    <property type="match status" value="1"/>
</dbReference>
<organism evidence="5 6">
    <name type="scientific">Maioricimonas rarisocia</name>
    <dbReference type="NCBI Taxonomy" id="2528026"/>
    <lineage>
        <taxon>Bacteria</taxon>
        <taxon>Pseudomonadati</taxon>
        <taxon>Planctomycetota</taxon>
        <taxon>Planctomycetia</taxon>
        <taxon>Planctomycetales</taxon>
        <taxon>Planctomycetaceae</taxon>
        <taxon>Maioricimonas</taxon>
    </lineage>
</organism>
<dbReference type="InterPro" id="IPR017850">
    <property type="entry name" value="Alkaline_phosphatase_core_sf"/>
</dbReference>
<dbReference type="InterPro" id="IPR000917">
    <property type="entry name" value="Sulfatase_N"/>
</dbReference>
<feature type="compositionally biased region" description="Basic and acidic residues" evidence="3">
    <location>
        <begin position="211"/>
        <end position="220"/>
    </location>
</feature>
<feature type="domain" description="Sulfatase N-terminal" evidence="4">
    <location>
        <begin position="37"/>
        <end position="334"/>
    </location>
</feature>
<proteinExistence type="inferred from homology"/>
<dbReference type="EC" id="3.1.6.1" evidence="5"/>
<evidence type="ECO:0000313" key="6">
    <source>
        <dbReference type="Proteomes" id="UP000320496"/>
    </source>
</evidence>
<dbReference type="OrthoDB" id="9762324at2"/>
<protein>
    <submittedName>
        <fullName evidence="5">Arylsulfatase</fullName>
        <ecNumber evidence="5">3.1.6.1</ecNumber>
    </submittedName>
</protein>
<keyword evidence="2 5" id="KW-0378">Hydrolase</keyword>
<gene>
    <name evidence="5" type="ORF">Mal4_12150</name>
</gene>
<evidence type="ECO:0000256" key="3">
    <source>
        <dbReference type="SAM" id="MobiDB-lite"/>
    </source>
</evidence>
<dbReference type="Proteomes" id="UP000320496">
    <property type="component" value="Chromosome"/>
</dbReference>
<comment type="similarity">
    <text evidence="1">Belongs to the sulfatase family.</text>
</comment>
<dbReference type="Pfam" id="PF00884">
    <property type="entry name" value="Sulfatase"/>
    <property type="match status" value="1"/>
</dbReference>
<dbReference type="RefSeq" id="WP_145367525.1">
    <property type="nucleotide sequence ID" value="NZ_CP036275.1"/>
</dbReference>
<dbReference type="CDD" id="cd16027">
    <property type="entry name" value="SGSH"/>
    <property type="match status" value="1"/>
</dbReference>
<dbReference type="PANTHER" id="PTHR42693:SF53">
    <property type="entry name" value="ENDO-4-O-SULFATASE"/>
    <property type="match status" value="1"/>
</dbReference>
<reference evidence="5 6" key="1">
    <citation type="submission" date="2019-02" db="EMBL/GenBank/DDBJ databases">
        <title>Deep-cultivation of Planctomycetes and their phenomic and genomic characterization uncovers novel biology.</title>
        <authorList>
            <person name="Wiegand S."/>
            <person name="Jogler M."/>
            <person name="Boedeker C."/>
            <person name="Pinto D."/>
            <person name="Vollmers J."/>
            <person name="Rivas-Marin E."/>
            <person name="Kohn T."/>
            <person name="Peeters S.H."/>
            <person name="Heuer A."/>
            <person name="Rast P."/>
            <person name="Oberbeckmann S."/>
            <person name="Bunk B."/>
            <person name="Jeske O."/>
            <person name="Meyerdierks A."/>
            <person name="Storesund J.E."/>
            <person name="Kallscheuer N."/>
            <person name="Luecker S."/>
            <person name="Lage O.M."/>
            <person name="Pohl T."/>
            <person name="Merkel B.J."/>
            <person name="Hornburger P."/>
            <person name="Mueller R.-W."/>
            <person name="Bruemmer F."/>
            <person name="Labrenz M."/>
            <person name="Spormann A.M."/>
            <person name="Op den Camp H."/>
            <person name="Overmann J."/>
            <person name="Amann R."/>
            <person name="Jetten M.S.M."/>
            <person name="Mascher T."/>
            <person name="Medema M.H."/>
            <person name="Devos D.P."/>
            <person name="Kaster A.-K."/>
            <person name="Ovreas L."/>
            <person name="Rohde M."/>
            <person name="Galperin M.Y."/>
            <person name="Jogler C."/>
        </authorList>
    </citation>
    <scope>NUCLEOTIDE SEQUENCE [LARGE SCALE GENOMIC DNA]</scope>
    <source>
        <strain evidence="5 6">Mal4</strain>
    </source>
</reference>
<evidence type="ECO:0000313" key="5">
    <source>
        <dbReference type="EMBL" id="QDU36914.1"/>
    </source>
</evidence>
<name>A0A517Z340_9PLAN</name>
<dbReference type="SUPFAM" id="SSF53649">
    <property type="entry name" value="Alkaline phosphatase-like"/>
    <property type="match status" value="1"/>
</dbReference>
<evidence type="ECO:0000256" key="1">
    <source>
        <dbReference type="ARBA" id="ARBA00008779"/>
    </source>
</evidence>
<sequence>MSLRIATVRTDTPLLMLACLCLLFIPQLAVSAETDRPNVLLITVDDMNCDSVGVFGCEVPGITPNIDRLARSGMRFEHAHVTIAICQPTRAVWMTGRYPHRNGALGFDPINKDVPTLLEALHDAGYYTGIMAKVPHVVPTRGDAWDAVVKSNELGIGRDPEKYYRRSADIIAAAKVAGQPFFLMANSQDPHRPFAGSAQERQQARPRKNRPARDYPGVRRTYSRDEVTVPGFLPDLPDVRQEMTEYFASVHRADEIVGAVLRALEESGEAEGTLVMFLSDHGMPLPFAKTNCWFHSTRTPWIVRWPGVVASDSHDTEHMISGIDLAPTILDALGLPPLEGMDGRSFLPVLEGEQQSGRDFVITHINRTSGKNEYPMRSVITRQYGYIYNGWSDGQTRFRNESQNGLTMKAMIRAAENDPAIAARVQHFLYRTPEEFYDYQTDPDALVNLIDDPAHAARLDEHRQKLLEHMEATDDPQLEAFREQLASER</sequence>
<accession>A0A517Z340</accession>
<evidence type="ECO:0000256" key="2">
    <source>
        <dbReference type="ARBA" id="ARBA00022801"/>
    </source>
</evidence>
<dbReference type="GO" id="GO:0004065">
    <property type="term" value="F:arylsulfatase activity"/>
    <property type="evidence" value="ECO:0007669"/>
    <property type="project" value="UniProtKB-EC"/>
</dbReference>
<evidence type="ECO:0000259" key="4">
    <source>
        <dbReference type="Pfam" id="PF00884"/>
    </source>
</evidence>
<dbReference type="EMBL" id="CP036275">
    <property type="protein sequence ID" value="QDU36914.1"/>
    <property type="molecule type" value="Genomic_DNA"/>
</dbReference>
<dbReference type="InterPro" id="IPR050738">
    <property type="entry name" value="Sulfatase"/>
</dbReference>
<dbReference type="AlphaFoldDB" id="A0A517Z340"/>
<feature type="region of interest" description="Disordered" evidence="3">
    <location>
        <begin position="192"/>
        <end position="220"/>
    </location>
</feature>
<keyword evidence="6" id="KW-1185">Reference proteome</keyword>
<dbReference type="Gene3D" id="3.40.720.10">
    <property type="entry name" value="Alkaline Phosphatase, subunit A"/>
    <property type="match status" value="1"/>
</dbReference>
<dbReference type="KEGG" id="mri:Mal4_12150"/>